<gene>
    <name evidence="5" type="ORF">B4O97_13475</name>
</gene>
<dbReference type="GO" id="GO:0016836">
    <property type="term" value="F:hydro-lyase activity"/>
    <property type="evidence" value="ECO:0007669"/>
    <property type="project" value="TreeGrafter"/>
</dbReference>
<reference evidence="5 6" key="1">
    <citation type="submission" date="2017-03" db="EMBL/GenBank/DDBJ databases">
        <title>Draft Genome sequence of Marispirochaeta sp. strain JC444.</title>
        <authorList>
            <person name="Shivani Y."/>
            <person name="Subhash Y."/>
            <person name="Sasikala C."/>
            <person name="Ramana C."/>
        </authorList>
    </citation>
    <scope>NUCLEOTIDE SEQUENCE [LARGE SCALE GENOMIC DNA]</scope>
    <source>
        <strain evidence="5 6">JC444</strain>
    </source>
</reference>
<dbReference type="Proteomes" id="UP000192343">
    <property type="component" value="Unassembled WGS sequence"/>
</dbReference>
<name>A0A1Y1RWS6_9SPIO</name>
<dbReference type="CDD" id="cd03316">
    <property type="entry name" value="MR_like"/>
    <property type="match status" value="1"/>
</dbReference>
<protein>
    <recommendedName>
        <fullName evidence="4">Mandelate racemase/muconate lactonizing enzyme C-terminal domain-containing protein</fullName>
    </recommendedName>
</protein>
<keyword evidence="6" id="KW-1185">Reference proteome</keyword>
<dbReference type="EMBL" id="MWQY01000015">
    <property type="protein sequence ID" value="ORC34089.1"/>
    <property type="molecule type" value="Genomic_DNA"/>
</dbReference>
<comment type="cofactor">
    <cofactor evidence="1">
        <name>Mg(2+)</name>
        <dbReference type="ChEBI" id="CHEBI:18420"/>
    </cofactor>
</comment>
<evidence type="ECO:0000259" key="4">
    <source>
        <dbReference type="SMART" id="SM00922"/>
    </source>
</evidence>
<dbReference type="GO" id="GO:0000287">
    <property type="term" value="F:magnesium ion binding"/>
    <property type="evidence" value="ECO:0007669"/>
    <property type="project" value="TreeGrafter"/>
</dbReference>
<dbReference type="STRING" id="1963862.B4O97_13475"/>
<dbReference type="SMART" id="SM00922">
    <property type="entry name" value="MR_MLE"/>
    <property type="match status" value="1"/>
</dbReference>
<dbReference type="InterPro" id="IPR029065">
    <property type="entry name" value="Enolase_C-like"/>
</dbReference>
<dbReference type="PANTHER" id="PTHR13794:SF58">
    <property type="entry name" value="MITOCHONDRIAL ENOLASE SUPERFAMILY MEMBER 1"/>
    <property type="match status" value="1"/>
</dbReference>
<dbReference type="Gene3D" id="3.20.20.120">
    <property type="entry name" value="Enolase-like C-terminal domain"/>
    <property type="match status" value="1"/>
</dbReference>
<evidence type="ECO:0000313" key="5">
    <source>
        <dbReference type="EMBL" id="ORC34089.1"/>
    </source>
</evidence>
<proteinExistence type="predicted"/>
<dbReference type="Pfam" id="PF02746">
    <property type="entry name" value="MR_MLE_N"/>
    <property type="match status" value="1"/>
</dbReference>
<dbReference type="SFLD" id="SFLDS00001">
    <property type="entry name" value="Enolase"/>
    <property type="match status" value="1"/>
</dbReference>
<dbReference type="SUPFAM" id="SSF54826">
    <property type="entry name" value="Enolase N-terminal domain-like"/>
    <property type="match status" value="1"/>
</dbReference>
<dbReference type="Gene3D" id="3.30.390.10">
    <property type="entry name" value="Enolase-like, N-terminal domain"/>
    <property type="match status" value="1"/>
</dbReference>
<evidence type="ECO:0000313" key="6">
    <source>
        <dbReference type="Proteomes" id="UP000192343"/>
    </source>
</evidence>
<dbReference type="Pfam" id="PF13378">
    <property type="entry name" value="MR_MLE_C"/>
    <property type="match status" value="1"/>
</dbReference>
<dbReference type="GO" id="GO:0009063">
    <property type="term" value="P:amino acid catabolic process"/>
    <property type="evidence" value="ECO:0007669"/>
    <property type="project" value="InterPro"/>
</dbReference>
<dbReference type="PANTHER" id="PTHR13794">
    <property type="entry name" value="ENOLASE SUPERFAMILY, MANDELATE RACEMASE"/>
    <property type="match status" value="1"/>
</dbReference>
<evidence type="ECO:0000256" key="2">
    <source>
        <dbReference type="ARBA" id="ARBA00022723"/>
    </source>
</evidence>
<organism evidence="5 6">
    <name type="scientific">Marispirochaeta aestuarii</name>
    <dbReference type="NCBI Taxonomy" id="1963862"/>
    <lineage>
        <taxon>Bacteria</taxon>
        <taxon>Pseudomonadati</taxon>
        <taxon>Spirochaetota</taxon>
        <taxon>Spirochaetia</taxon>
        <taxon>Spirochaetales</taxon>
        <taxon>Spirochaetaceae</taxon>
        <taxon>Marispirochaeta</taxon>
    </lineage>
</organism>
<feature type="domain" description="Mandelate racemase/muconate lactonizing enzyme C-terminal" evidence="4">
    <location>
        <begin position="169"/>
        <end position="265"/>
    </location>
</feature>
<dbReference type="AlphaFoldDB" id="A0A1Y1RWS6"/>
<evidence type="ECO:0000256" key="1">
    <source>
        <dbReference type="ARBA" id="ARBA00001946"/>
    </source>
</evidence>
<keyword evidence="3" id="KW-0460">Magnesium</keyword>
<dbReference type="InterPro" id="IPR036849">
    <property type="entry name" value="Enolase-like_C_sf"/>
</dbReference>
<dbReference type="InterPro" id="IPR018110">
    <property type="entry name" value="Mandel_Rmase/mucon_lact_enz_CS"/>
</dbReference>
<dbReference type="SFLD" id="SFLDG00179">
    <property type="entry name" value="mandelate_racemase"/>
    <property type="match status" value="1"/>
</dbReference>
<dbReference type="InterPro" id="IPR013342">
    <property type="entry name" value="Mandelate_racemase_C"/>
</dbReference>
<comment type="caution">
    <text evidence="5">The sequence shown here is derived from an EMBL/GenBank/DDBJ whole genome shotgun (WGS) entry which is preliminary data.</text>
</comment>
<dbReference type="GO" id="GO:0016052">
    <property type="term" value="P:carbohydrate catabolic process"/>
    <property type="evidence" value="ECO:0007669"/>
    <property type="project" value="TreeGrafter"/>
</dbReference>
<accession>A0A1Y1RWS6</accession>
<evidence type="ECO:0000256" key="3">
    <source>
        <dbReference type="ARBA" id="ARBA00022842"/>
    </source>
</evidence>
<dbReference type="InterPro" id="IPR029017">
    <property type="entry name" value="Enolase-like_N"/>
</dbReference>
<dbReference type="InterPro" id="IPR046945">
    <property type="entry name" value="RHMD-like"/>
</dbReference>
<sequence length="395" mass="42772">MISSPLSIKRQRRRSMHITKVEAFPVAFPLDVPARDATGVWDSWNTVIVKITASDGTSGYGEIGPIHGGGIPIFTAMVDHKLKHIIMGEDPFNREGLYEKMLGRGTGSYALGQKGAVVTAVAGIDIALWDLTGKILKTSVWNLLGGKAVDKIPAYASGFFGKEGRPLTPQECADEAKSYADQGFKGVKMKVGFGRSEDLKNLEAVRKALGPEPGIMVDANQSYSYHDVLKIAGELAAFDLTFLEEPLPINDLDGMAALVQNVATPIAAGENYYTRYEFREIFSKRAVNIIQPDIIHAGGITETKKIASMASAANIPLAPHIHATVGVPASIHLLASCENTLAAEYITSGGSYKLRRELYGDCCIARDGYVPVPDEPGLGMRINEEIFEKYRPKGM</sequence>
<dbReference type="PROSITE" id="PS00908">
    <property type="entry name" value="MR_MLE_1"/>
    <property type="match status" value="1"/>
</dbReference>
<keyword evidence="2" id="KW-0479">Metal-binding</keyword>
<dbReference type="SUPFAM" id="SSF51604">
    <property type="entry name" value="Enolase C-terminal domain-like"/>
    <property type="match status" value="1"/>
</dbReference>
<dbReference type="InterPro" id="IPR013341">
    <property type="entry name" value="Mandelate_racemase_N_dom"/>
</dbReference>